<dbReference type="AlphaFoldDB" id="A0A0G4AS53"/>
<proteinExistence type="predicted"/>
<protein>
    <submittedName>
        <fullName evidence="1">Uncharacterized protein</fullName>
    </submittedName>
</protein>
<dbReference type="EMBL" id="CP011209">
    <property type="protein sequence ID" value="AKM78364.1"/>
    <property type="molecule type" value="Genomic_DNA"/>
</dbReference>
<evidence type="ECO:0000313" key="1">
    <source>
        <dbReference type="EMBL" id="AKM78364.1"/>
    </source>
</evidence>
<gene>
    <name evidence="1" type="ORF">UX70_C0001G0653</name>
</gene>
<evidence type="ECO:0000313" key="2">
    <source>
        <dbReference type="Proteomes" id="UP000035656"/>
    </source>
</evidence>
<dbReference type="STRING" id="1619007.UX70_C0001G0653"/>
<sequence length="105" mass="11717">MKQKMQLCISPEETITGFNYAFTAALLQKLKGLSASNRVWESPDDGHHACVTDMAASVISYLSKQTSFQPHDLDGIQGGSRIIRENLEGLIEHTEEFLSIFETSR</sequence>
<organism evidence="1 2">
    <name type="scientific">Candidatus Wolfebacteria bacterium GW2011_GWB1_47_1</name>
    <dbReference type="NCBI Taxonomy" id="1619007"/>
    <lineage>
        <taxon>Bacteria</taxon>
        <taxon>Candidatus Wolfeibacteriota</taxon>
    </lineage>
</organism>
<dbReference type="Proteomes" id="UP000035656">
    <property type="component" value="Chromosome"/>
</dbReference>
<dbReference type="KEGG" id="pwo:UX70_C0001G0653"/>
<reference evidence="1 2" key="1">
    <citation type="journal article" date="2015" name="Nature">
        <title>rRNA introns, odd ribosomes, and small enigmatic genomes across a large radiation of phyla.</title>
        <authorList>
            <person name="Brown C.T."/>
            <person name="Hug L.A."/>
            <person name="Thomas B.C."/>
            <person name="Sharon I."/>
            <person name="Castelle C.J."/>
            <person name="Singh A."/>
            <person name="Wilkins M.J."/>
            <person name="Williams K.H."/>
            <person name="Banfield J.F."/>
        </authorList>
    </citation>
    <scope>NUCLEOTIDE SEQUENCE [LARGE SCALE GENOMIC DNA]</scope>
</reference>
<accession>A0A0G4AS53</accession>
<name>A0A0G4AS53_9BACT</name>